<evidence type="ECO:0000313" key="2">
    <source>
        <dbReference type="EMBL" id="HGK28885.1"/>
    </source>
</evidence>
<keyword evidence="2" id="KW-0762">Sugar transport</keyword>
<evidence type="ECO:0000259" key="1">
    <source>
        <dbReference type="PROSITE" id="PS51094"/>
    </source>
</evidence>
<dbReference type="PANTHER" id="PTHR47738:SF1">
    <property type="entry name" value="NITROGEN REGULATORY PROTEIN"/>
    <property type="match status" value="1"/>
</dbReference>
<reference evidence="2" key="1">
    <citation type="journal article" date="2020" name="mSystems">
        <title>Genome- and Community-Level Interaction Insights into Carbon Utilization and Element Cycling Functions of Hydrothermarchaeota in Hydrothermal Sediment.</title>
        <authorList>
            <person name="Zhou Z."/>
            <person name="Liu Y."/>
            <person name="Xu W."/>
            <person name="Pan J."/>
            <person name="Luo Z.H."/>
            <person name="Li M."/>
        </authorList>
    </citation>
    <scope>NUCLEOTIDE SEQUENCE [LARGE SCALE GENOMIC DNA]</scope>
    <source>
        <strain evidence="2">SpSt-488</strain>
    </source>
</reference>
<dbReference type="PANTHER" id="PTHR47738">
    <property type="entry name" value="PTS SYSTEM FRUCTOSE-LIKE EIIA COMPONENT-RELATED"/>
    <property type="match status" value="1"/>
</dbReference>
<name>A0A7C4CC74_UNCW3</name>
<dbReference type="Pfam" id="PF00359">
    <property type="entry name" value="PTS_EIIA_2"/>
    <property type="match status" value="1"/>
</dbReference>
<sequence>MDELALAVVPELAFDITGDVSQRELFELIAARLCVNRPTVCQTAVVECFEKREGICSTGVGHGVALPHAATAVVDDIFVVVVRIARPLEWRARDGAPVRLAVAIVSSPRLYARYLKVLAALARALHEPEVRERALAAATPAAAARVIAAAIRNRAEEPVG</sequence>
<dbReference type="SUPFAM" id="SSF55804">
    <property type="entry name" value="Phoshotransferase/anion transport protein"/>
    <property type="match status" value="1"/>
</dbReference>
<dbReference type="InterPro" id="IPR051541">
    <property type="entry name" value="PTS_SugarTrans_NitroReg"/>
</dbReference>
<keyword evidence="2" id="KW-0813">Transport</keyword>
<protein>
    <submittedName>
        <fullName evidence="2">PTS sugar transporter subunit IIA</fullName>
    </submittedName>
</protein>
<gene>
    <name evidence="2" type="ORF">ENS41_08085</name>
</gene>
<organism evidence="2">
    <name type="scientific">candidate division WOR-3 bacterium</name>
    <dbReference type="NCBI Taxonomy" id="2052148"/>
    <lineage>
        <taxon>Bacteria</taxon>
        <taxon>Bacteria division WOR-3</taxon>
    </lineage>
</organism>
<proteinExistence type="predicted"/>
<dbReference type="GO" id="GO:0030295">
    <property type="term" value="F:protein kinase activator activity"/>
    <property type="evidence" value="ECO:0007669"/>
    <property type="project" value="TreeGrafter"/>
</dbReference>
<feature type="domain" description="PTS EIIA type-2" evidence="1">
    <location>
        <begin position="5"/>
        <end position="150"/>
    </location>
</feature>
<comment type="caution">
    <text evidence="2">The sequence shown here is derived from an EMBL/GenBank/DDBJ whole genome shotgun (WGS) entry which is preliminary data.</text>
</comment>
<dbReference type="InterPro" id="IPR016152">
    <property type="entry name" value="PTrfase/Anion_transptr"/>
</dbReference>
<dbReference type="Gene3D" id="3.40.930.10">
    <property type="entry name" value="Mannitol-specific EII, Chain A"/>
    <property type="match status" value="1"/>
</dbReference>
<accession>A0A7C4CC74</accession>
<dbReference type="PROSITE" id="PS51094">
    <property type="entry name" value="PTS_EIIA_TYPE_2"/>
    <property type="match status" value="1"/>
</dbReference>
<dbReference type="InterPro" id="IPR002178">
    <property type="entry name" value="PTS_EIIA_type-2_dom"/>
</dbReference>
<dbReference type="PROSITE" id="PS00372">
    <property type="entry name" value="PTS_EIIA_TYPE_2_HIS"/>
    <property type="match status" value="1"/>
</dbReference>
<dbReference type="EMBL" id="DSUT01000172">
    <property type="protein sequence ID" value="HGK28885.1"/>
    <property type="molecule type" value="Genomic_DNA"/>
</dbReference>
<dbReference type="AlphaFoldDB" id="A0A7C4CC74"/>